<keyword evidence="2" id="KW-1185">Reference proteome</keyword>
<dbReference type="Proteomes" id="UP000276128">
    <property type="component" value="Unassembled WGS sequence"/>
</dbReference>
<name>A0A3S0BIP0_9BACL</name>
<organism evidence="1 2">
    <name type="scientific">Paenibacillus whitsoniae</name>
    <dbReference type="NCBI Taxonomy" id="2496558"/>
    <lineage>
        <taxon>Bacteria</taxon>
        <taxon>Bacillati</taxon>
        <taxon>Bacillota</taxon>
        <taxon>Bacilli</taxon>
        <taxon>Bacillales</taxon>
        <taxon>Paenibacillaceae</taxon>
        <taxon>Paenibacillus</taxon>
    </lineage>
</organism>
<dbReference type="SUPFAM" id="SSF53163">
    <property type="entry name" value="HybD-like"/>
    <property type="match status" value="1"/>
</dbReference>
<dbReference type="GO" id="GO:0006508">
    <property type="term" value="P:proteolysis"/>
    <property type="evidence" value="ECO:0007669"/>
    <property type="project" value="UniProtKB-KW"/>
</dbReference>
<protein>
    <submittedName>
        <fullName evidence="1">Spore protease YyaC</fullName>
    </submittedName>
</protein>
<dbReference type="RefSeq" id="WP_126143518.1">
    <property type="nucleotide sequence ID" value="NZ_RXHU01000073.1"/>
</dbReference>
<dbReference type="InterPro" id="IPR023430">
    <property type="entry name" value="Pept_HybD-like_dom_sf"/>
</dbReference>
<dbReference type="NCBIfam" id="TIGR02841">
    <property type="entry name" value="spore_YyaC"/>
    <property type="match status" value="1"/>
</dbReference>
<dbReference type="GO" id="GO:0008233">
    <property type="term" value="F:peptidase activity"/>
    <property type="evidence" value="ECO:0007669"/>
    <property type="project" value="UniProtKB-KW"/>
</dbReference>
<dbReference type="EMBL" id="RXHU01000073">
    <property type="protein sequence ID" value="RTE06679.1"/>
    <property type="molecule type" value="Genomic_DNA"/>
</dbReference>
<reference evidence="1 2" key="1">
    <citation type="submission" date="2018-12" db="EMBL/GenBank/DDBJ databases">
        <title>Bacillus ochoae sp. nov., Paenibacillus whitsoniae sp. nov., Paenibacillus spiritus sp. nov. Isolated from the Mars Exploration Rover during spacecraft assembly.</title>
        <authorList>
            <person name="Seuylemezian A."/>
            <person name="Vaishampayan P."/>
        </authorList>
    </citation>
    <scope>NUCLEOTIDE SEQUENCE [LARGE SCALE GENOMIC DNA]</scope>
    <source>
        <strain evidence="1 2">MER 54</strain>
    </source>
</reference>
<evidence type="ECO:0000313" key="1">
    <source>
        <dbReference type="EMBL" id="RTE06679.1"/>
    </source>
</evidence>
<dbReference type="AlphaFoldDB" id="A0A3S0BIP0"/>
<gene>
    <name evidence="1" type="primary">yyaC</name>
    <name evidence="1" type="ORF">EJQ19_22675</name>
</gene>
<proteinExistence type="predicted"/>
<dbReference type="InterPro" id="IPR009665">
    <property type="entry name" value="YyaC"/>
</dbReference>
<keyword evidence="1" id="KW-0378">Hydrolase</keyword>
<evidence type="ECO:0000313" key="2">
    <source>
        <dbReference type="Proteomes" id="UP000276128"/>
    </source>
</evidence>
<dbReference type="Pfam" id="PF06866">
    <property type="entry name" value="DUF1256"/>
    <property type="match status" value="1"/>
</dbReference>
<accession>A0A3S0BIP0</accession>
<keyword evidence="1" id="KW-0645">Protease</keyword>
<dbReference type="OrthoDB" id="9815953at2"/>
<comment type="caution">
    <text evidence="1">The sequence shown here is derived from an EMBL/GenBank/DDBJ whole genome shotgun (WGS) entry which is preliminary data.</text>
</comment>
<sequence length="209" mass="22692">MKFQFGFDGDKQETQEPLKIQHTHADTPYVLAKHLQSIFSKLPSYQPIVVICVGTDRSTGDSLGPLVGSHLNRITSLRNLHLFGTLDEPVHAMNLTETMETIREQFDNPFVVAVDACLGQVASVGCIQVAHGPLKPGAGVNKDLPPVGDIHVTGIVNVGGFMEYFVLQNTRLSLVMNMATVIGEALHAAIRRAQTYSSGVTPALNVKFE</sequence>